<sequence>MMKGDESTHTVRLQSPSVGKAGTIALGVMFAALVGVISLIGGTGPAVWHSAANSNTVSDTNSYEFNMDTVANVIGCDVECDPDNAGYDGEYVIKNDKDIKMITFDKGSTYSRDFSLFSIDSVKYTKYRAEITLTDSEDYAAQVETVPGYDEQVAAFEAKVDMANVTPDFTRWCMGWKITLNVITLLVMFSPLTCMDGLFAGFFIQMRNLPFKLWSDMQCWIAALLVGAFFFNDPLFPVQIYAQEDSTTTGLAGFSIVTMSGFLSMLLCFMLCTSEDIASEGMTQFLERKGVGYYVPKTILCGALWVLIMVFYAIARLSNQGNPAYDKLDGDSTYLAFEIVLGVFLAIWAAWFVVHMIKSLSRVCNASLPYAFLFYITAFAALLAVVGVAVGALYPLPDKPFNFLFFYGCFNLYVWLLAFAFAPEKSEGVEGVELGNNELYDNLVDQDTGAANQGRGMI</sequence>
<accession>A0ABQ6MJB5</accession>
<evidence type="ECO:0000313" key="7">
    <source>
        <dbReference type="EMBL" id="GMI26954.1"/>
    </source>
</evidence>
<protein>
    <recommendedName>
        <fullName evidence="6">Wntless-like transmembrane domain-containing protein</fullName>
    </recommendedName>
</protein>
<dbReference type="InterPro" id="IPR047843">
    <property type="entry name" value="WLS-like_TM"/>
</dbReference>
<feature type="transmembrane region" description="Helical" evidence="5">
    <location>
        <begin position="293"/>
        <end position="314"/>
    </location>
</feature>
<dbReference type="Proteomes" id="UP001165060">
    <property type="component" value="Unassembled WGS sequence"/>
</dbReference>
<reference evidence="7 8" key="1">
    <citation type="journal article" date="2023" name="Commun. Biol.">
        <title>Genome analysis of Parmales, the sister group of diatoms, reveals the evolutionary specialization of diatoms from phago-mixotrophs to photoautotrophs.</title>
        <authorList>
            <person name="Ban H."/>
            <person name="Sato S."/>
            <person name="Yoshikawa S."/>
            <person name="Yamada K."/>
            <person name="Nakamura Y."/>
            <person name="Ichinomiya M."/>
            <person name="Sato N."/>
            <person name="Blanc-Mathieu R."/>
            <person name="Endo H."/>
            <person name="Kuwata A."/>
            <person name="Ogata H."/>
        </authorList>
    </citation>
    <scope>NUCLEOTIDE SEQUENCE [LARGE SCALE GENOMIC DNA]</scope>
</reference>
<feature type="transmembrane region" description="Helical" evidence="5">
    <location>
        <begin position="178"/>
        <end position="204"/>
    </location>
</feature>
<feature type="domain" description="Wntless-like transmembrane" evidence="6">
    <location>
        <begin position="166"/>
        <end position="424"/>
    </location>
</feature>
<feature type="transmembrane region" description="Helical" evidence="5">
    <location>
        <begin position="369"/>
        <end position="394"/>
    </location>
</feature>
<dbReference type="PANTHER" id="PTHR31918">
    <property type="entry name" value="TRANSMEMBRANE PROTEIN 181"/>
    <property type="match status" value="1"/>
</dbReference>
<feature type="transmembrane region" description="Helical" evidence="5">
    <location>
        <begin position="211"/>
        <end position="231"/>
    </location>
</feature>
<comment type="subcellular location">
    <subcellularLocation>
        <location evidence="1">Membrane</location>
        <topology evidence="1">Multi-pass membrane protein</topology>
    </subcellularLocation>
</comment>
<dbReference type="PANTHER" id="PTHR31918:SF1">
    <property type="entry name" value="TRANSMEMBRANE PROTEIN 181"/>
    <property type="match status" value="1"/>
</dbReference>
<keyword evidence="3 5" id="KW-1133">Transmembrane helix</keyword>
<keyword evidence="2 5" id="KW-0812">Transmembrane</keyword>
<keyword evidence="8" id="KW-1185">Reference proteome</keyword>
<dbReference type="EMBL" id="BRYB01001490">
    <property type="protein sequence ID" value="GMI26954.1"/>
    <property type="molecule type" value="Genomic_DNA"/>
</dbReference>
<feature type="transmembrane region" description="Helical" evidence="5">
    <location>
        <begin position="400"/>
        <end position="422"/>
    </location>
</feature>
<gene>
    <name evidence="7" type="ORF">TeGR_g12882</name>
</gene>
<evidence type="ECO:0000256" key="1">
    <source>
        <dbReference type="ARBA" id="ARBA00004141"/>
    </source>
</evidence>
<evidence type="ECO:0000256" key="2">
    <source>
        <dbReference type="ARBA" id="ARBA00022692"/>
    </source>
</evidence>
<evidence type="ECO:0000256" key="3">
    <source>
        <dbReference type="ARBA" id="ARBA00022989"/>
    </source>
</evidence>
<keyword evidence="4 5" id="KW-0472">Membrane</keyword>
<feature type="transmembrane region" description="Helical" evidence="5">
    <location>
        <begin position="21"/>
        <end position="40"/>
    </location>
</feature>
<feature type="transmembrane region" description="Helical" evidence="5">
    <location>
        <begin position="251"/>
        <end position="272"/>
    </location>
</feature>
<evidence type="ECO:0000256" key="4">
    <source>
        <dbReference type="ARBA" id="ARBA00023136"/>
    </source>
</evidence>
<comment type="caution">
    <text evidence="7">The sequence shown here is derived from an EMBL/GenBank/DDBJ whole genome shotgun (WGS) entry which is preliminary data.</text>
</comment>
<dbReference type="Pfam" id="PF06664">
    <property type="entry name" value="WLS-like_TM"/>
    <property type="match status" value="1"/>
</dbReference>
<proteinExistence type="predicted"/>
<name>A0ABQ6MJB5_9STRA</name>
<dbReference type="InterPro" id="IPR040416">
    <property type="entry name" value="TMEM181"/>
</dbReference>
<evidence type="ECO:0000256" key="5">
    <source>
        <dbReference type="SAM" id="Phobius"/>
    </source>
</evidence>
<evidence type="ECO:0000313" key="8">
    <source>
        <dbReference type="Proteomes" id="UP001165060"/>
    </source>
</evidence>
<evidence type="ECO:0000259" key="6">
    <source>
        <dbReference type="Pfam" id="PF06664"/>
    </source>
</evidence>
<feature type="transmembrane region" description="Helical" evidence="5">
    <location>
        <begin position="334"/>
        <end position="357"/>
    </location>
</feature>
<organism evidence="7 8">
    <name type="scientific">Tetraparma gracilis</name>
    <dbReference type="NCBI Taxonomy" id="2962635"/>
    <lineage>
        <taxon>Eukaryota</taxon>
        <taxon>Sar</taxon>
        <taxon>Stramenopiles</taxon>
        <taxon>Ochrophyta</taxon>
        <taxon>Bolidophyceae</taxon>
        <taxon>Parmales</taxon>
        <taxon>Triparmaceae</taxon>
        <taxon>Tetraparma</taxon>
    </lineage>
</organism>